<sequence length="123" mass="13751">MMSFDNFVNANSDETASKSGIVDDFMYGSNVASSHVYIRLGFLRKVYGILSSQLLCTTLIGLLFVAVEPIRLFAQNNQWLFLIFGFSSIGLIIALMIHRKVYPTNYYLLGAFTLCESFLVGSI</sequence>
<evidence type="ECO:0000256" key="3">
    <source>
        <dbReference type="ARBA" id="ARBA00022989"/>
    </source>
</evidence>
<keyword evidence="3 5" id="KW-1133">Transmembrane helix</keyword>
<evidence type="ECO:0000256" key="2">
    <source>
        <dbReference type="ARBA" id="ARBA00022692"/>
    </source>
</evidence>
<evidence type="ECO:0000256" key="1">
    <source>
        <dbReference type="ARBA" id="ARBA00004141"/>
    </source>
</evidence>
<feature type="transmembrane region" description="Helical" evidence="5">
    <location>
        <begin position="79"/>
        <end position="98"/>
    </location>
</feature>
<dbReference type="InterPro" id="IPR006214">
    <property type="entry name" value="Bax_inhibitor_1-related"/>
</dbReference>
<proteinExistence type="inferred from homology"/>
<dbReference type="PANTHER" id="PTHR23291">
    <property type="entry name" value="BAX INHIBITOR-RELATED"/>
    <property type="match status" value="1"/>
</dbReference>
<dbReference type="EMBL" id="AMQM01010185">
    <property type="status" value="NOT_ANNOTATED_CDS"/>
    <property type="molecule type" value="Genomic_DNA"/>
</dbReference>
<reference evidence="8" key="1">
    <citation type="submission" date="2012-12" db="EMBL/GenBank/DDBJ databases">
        <authorList>
            <person name="Hellsten U."/>
            <person name="Grimwood J."/>
            <person name="Chapman J.A."/>
            <person name="Shapiro H."/>
            <person name="Aerts A."/>
            <person name="Otillar R.P."/>
            <person name="Terry A.Y."/>
            <person name="Boore J.L."/>
            <person name="Simakov O."/>
            <person name="Marletaz F."/>
            <person name="Cho S.-J."/>
            <person name="Edsinger-Gonzales E."/>
            <person name="Havlak P."/>
            <person name="Kuo D.-H."/>
            <person name="Larsson T."/>
            <person name="Lv J."/>
            <person name="Arendt D."/>
            <person name="Savage R."/>
            <person name="Osoegawa K."/>
            <person name="de Jong P."/>
            <person name="Lindberg D.R."/>
            <person name="Seaver E.C."/>
            <person name="Weisblat D.A."/>
            <person name="Putnam N.H."/>
            <person name="Grigoriev I.V."/>
            <person name="Rokhsar D.S."/>
        </authorList>
    </citation>
    <scope>NUCLEOTIDE SEQUENCE</scope>
</reference>
<dbReference type="GO" id="GO:0016020">
    <property type="term" value="C:membrane"/>
    <property type="evidence" value="ECO:0007669"/>
    <property type="project" value="UniProtKB-SubCell"/>
</dbReference>
<dbReference type="Pfam" id="PF01027">
    <property type="entry name" value="Bax1-I"/>
    <property type="match status" value="1"/>
</dbReference>
<name>T1EDR5_HELRO</name>
<feature type="transmembrane region" description="Helical" evidence="5">
    <location>
        <begin position="46"/>
        <end position="67"/>
    </location>
</feature>
<dbReference type="STRING" id="6412.T1EDR5"/>
<protein>
    <submittedName>
        <fullName evidence="6 7">Uncharacterized protein</fullName>
    </submittedName>
</protein>
<dbReference type="eggNOG" id="KOG2322">
    <property type="taxonomic scope" value="Eukaryota"/>
</dbReference>
<evidence type="ECO:0000313" key="8">
    <source>
        <dbReference type="Proteomes" id="UP000015101"/>
    </source>
</evidence>
<dbReference type="AlphaFoldDB" id="T1EDR5"/>
<gene>
    <name evidence="7" type="primary">20194717</name>
    <name evidence="6" type="ORF">HELRODRAFT_105150</name>
</gene>
<comment type="caution">
    <text evidence="5">Lacks conserved residue(s) required for the propagation of feature annotation.</text>
</comment>
<dbReference type="KEGG" id="hro:HELRODRAFT_105150"/>
<dbReference type="OrthoDB" id="7933078at2759"/>
<dbReference type="InParanoid" id="T1EDR5"/>
<dbReference type="RefSeq" id="XP_009026836.1">
    <property type="nucleotide sequence ID" value="XM_009028588.1"/>
</dbReference>
<keyword evidence="4 5" id="KW-0472">Membrane</keyword>
<reference evidence="7" key="3">
    <citation type="submission" date="2015-06" db="UniProtKB">
        <authorList>
            <consortium name="EnsemblMetazoa"/>
        </authorList>
    </citation>
    <scope>IDENTIFICATION</scope>
</reference>
<dbReference type="PANTHER" id="PTHR23291:SF50">
    <property type="entry name" value="PROTEIN LIFEGUARD 4"/>
    <property type="match status" value="1"/>
</dbReference>
<dbReference type="Proteomes" id="UP000015101">
    <property type="component" value="Unassembled WGS sequence"/>
</dbReference>
<comment type="similarity">
    <text evidence="5">Belongs to the BI1 family.</text>
</comment>
<accession>T1EDR5</accession>
<dbReference type="GeneID" id="20194717"/>
<dbReference type="HOGENOM" id="CLU_166242_0_0_1"/>
<dbReference type="EnsemblMetazoa" id="HelroT105150">
    <property type="protein sequence ID" value="HelroP105150"/>
    <property type="gene ID" value="HelroG105150"/>
</dbReference>
<evidence type="ECO:0000256" key="4">
    <source>
        <dbReference type="ARBA" id="ARBA00023136"/>
    </source>
</evidence>
<keyword evidence="8" id="KW-1185">Reference proteome</keyword>
<dbReference type="EMBL" id="KB097549">
    <property type="protein sequence ID" value="ESN95066.1"/>
    <property type="molecule type" value="Genomic_DNA"/>
</dbReference>
<dbReference type="OMA" id="ASVHIRX"/>
<organism evidence="7 8">
    <name type="scientific">Helobdella robusta</name>
    <name type="common">Californian leech</name>
    <dbReference type="NCBI Taxonomy" id="6412"/>
    <lineage>
        <taxon>Eukaryota</taxon>
        <taxon>Metazoa</taxon>
        <taxon>Spiralia</taxon>
        <taxon>Lophotrochozoa</taxon>
        <taxon>Annelida</taxon>
        <taxon>Clitellata</taxon>
        <taxon>Hirudinea</taxon>
        <taxon>Rhynchobdellida</taxon>
        <taxon>Glossiphoniidae</taxon>
        <taxon>Helobdella</taxon>
    </lineage>
</organism>
<keyword evidence="2 5" id="KW-0812">Transmembrane</keyword>
<evidence type="ECO:0000313" key="7">
    <source>
        <dbReference type="EnsemblMetazoa" id="HelroP105150"/>
    </source>
</evidence>
<reference evidence="6 8" key="2">
    <citation type="journal article" date="2013" name="Nature">
        <title>Insights into bilaterian evolution from three spiralian genomes.</title>
        <authorList>
            <person name="Simakov O."/>
            <person name="Marletaz F."/>
            <person name="Cho S.J."/>
            <person name="Edsinger-Gonzales E."/>
            <person name="Havlak P."/>
            <person name="Hellsten U."/>
            <person name="Kuo D.H."/>
            <person name="Larsson T."/>
            <person name="Lv J."/>
            <person name="Arendt D."/>
            <person name="Savage R."/>
            <person name="Osoegawa K."/>
            <person name="de Jong P."/>
            <person name="Grimwood J."/>
            <person name="Chapman J.A."/>
            <person name="Shapiro H."/>
            <person name="Aerts A."/>
            <person name="Otillar R.P."/>
            <person name="Terry A.Y."/>
            <person name="Boore J.L."/>
            <person name="Grigoriev I.V."/>
            <person name="Lindberg D.R."/>
            <person name="Seaver E.C."/>
            <person name="Weisblat D.A."/>
            <person name="Putnam N.H."/>
            <person name="Rokhsar D.S."/>
        </authorList>
    </citation>
    <scope>NUCLEOTIDE SEQUENCE</scope>
</reference>
<evidence type="ECO:0000313" key="6">
    <source>
        <dbReference type="EMBL" id="ESN95066.1"/>
    </source>
</evidence>
<evidence type="ECO:0000256" key="5">
    <source>
        <dbReference type="RuleBase" id="RU004379"/>
    </source>
</evidence>
<comment type="subcellular location">
    <subcellularLocation>
        <location evidence="1">Membrane</location>
        <topology evidence="1">Multi-pass membrane protein</topology>
    </subcellularLocation>
</comment>
<dbReference type="CTD" id="20194717"/>